<evidence type="ECO:0000256" key="1">
    <source>
        <dbReference type="ARBA" id="ARBA00004651"/>
    </source>
</evidence>
<name>A0ABW4CA39_9BACL</name>
<feature type="transmembrane region" description="Helical" evidence="6">
    <location>
        <begin position="192"/>
        <end position="214"/>
    </location>
</feature>
<keyword evidence="2" id="KW-1003">Cell membrane</keyword>
<feature type="transmembrane region" description="Helical" evidence="6">
    <location>
        <begin position="12"/>
        <end position="30"/>
    </location>
</feature>
<gene>
    <name evidence="7" type="ORF">ACFQ4Y_07280</name>
</gene>
<evidence type="ECO:0000256" key="2">
    <source>
        <dbReference type="ARBA" id="ARBA00022475"/>
    </source>
</evidence>
<comment type="caution">
    <text evidence="7">The sequence shown here is derived from an EMBL/GenBank/DDBJ whole genome shotgun (WGS) entry which is preliminary data.</text>
</comment>
<accession>A0ABW4CA39</accession>
<feature type="transmembrane region" description="Helical" evidence="6">
    <location>
        <begin position="133"/>
        <end position="150"/>
    </location>
</feature>
<evidence type="ECO:0000256" key="5">
    <source>
        <dbReference type="ARBA" id="ARBA00023136"/>
    </source>
</evidence>
<reference evidence="8" key="1">
    <citation type="journal article" date="2019" name="Int. J. Syst. Evol. Microbiol.">
        <title>The Global Catalogue of Microorganisms (GCM) 10K type strain sequencing project: providing services to taxonomists for standard genome sequencing and annotation.</title>
        <authorList>
            <consortium name="The Broad Institute Genomics Platform"/>
            <consortium name="The Broad Institute Genome Sequencing Center for Infectious Disease"/>
            <person name="Wu L."/>
            <person name="Ma J."/>
        </authorList>
    </citation>
    <scope>NUCLEOTIDE SEQUENCE [LARGE SCALE GENOMIC DNA]</scope>
    <source>
        <strain evidence="8">S1</strain>
    </source>
</reference>
<feature type="transmembrane region" description="Helical" evidence="6">
    <location>
        <begin position="157"/>
        <end position="180"/>
    </location>
</feature>
<dbReference type="PANTHER" id="PTHR43652">
    <property type="entry name" value="BASIC AMINO ACID ANTIPORTER YFCC-RELATED"/>
    <property type="match status" value="1"/>
</dbReference>
<dbReference type="Proteomes" id="UP001597282">
    <property type="component" value="Unassembled WGS sequence"/>
</dbReference>
<feature type="transmembrane region" description="Helical" evidence="6">
    <location>
        <begin position="279"/>
        <end position="299"/>
    </location>
</feature>
<evidence type="ECO:0000256" key="3">
    <source>
        <dbReference type="ARBA" id="ARBA00022692"/>
    </source>
</evidence>
<feature type="transmembrane region" description="Helical" evidence="6">
    <location>
        <begin position="252"/>
        <end position="273"/>
    </location>
</feature>
<dbReference type="InterPro" id="IPR051679">
    <property type="entry name" value="DASS-Related_Transporters"/>
</dbReference>
<keyword evidence="8" id="KW-1185">Reference proteome</keyword>
<keyword evidence="5 6" id="KW-0472">Membrane</keyword>
<feature type="transmembrane region" description="Helical" evidence="6">
    <location>
        <begin position="110"/>
        <end position="127"/>
    </location>
</feature>
<evidence type="ECO:0000313" key="8">
    <source>
        <dbReference type="Proteomes" id="UP001597282"/>
    </source>
</evidence>
<keyword evidence="4 6" id="KW-1133">Transmembrane helix</keyword>
<dbReference type="InterPro" id="IPR018385">
    <property type="entry name" value="C4_dicarb_anaerob_car-like"/>
</dbReference>
<comment type="subcellular location">
    <subcellularLocation>
        <location evidence="1">Cell membrane</location>
        <topology evidence="1">Multi-pass membrane protein</topology>
    </subcellularLocation>
</comment>
<proteinExistence type="predicted"/>
<evidence type="ECO:0000256" key="4">
    <source>
        <dbReference type="ARBA" id="ARBA00022989"/>
    </source>
</evidence>
<keyword evidence="3 6" id="KW-0812">Transmembrane</keyword>
<feature type="transmembrane region" description="Helical" evidence="6">
    <location>
        <begin position="72"/>
        <end position="89"/>
    </location>
</feature>
<dbReference type="RefSeq" id="WP_380164109.1">
    <property type="nucleotide sequence ID" value="NZ_JBHTNU010000005.1"/>
</dbReference>
<evidence type="ECO:0000256" key="6">
    <source>
        <dbReference type="SAM" id="Phobius"/>
    </source>
</evidence>
<sequence>MKEKHKFSMPDAFVILFAMLILVWLASYIIPSGQFDKTENGTVVPGSYSQVESESLGFMDVFLSIHEGLVESANLIFLVLIMGGAIAVIEQPGTINSGIRVLVDKTRDNKYLLIGVVSLIFGIISTVGVSANAVIAFIPLGIIFAKALNLDAIAGVAIVYLGYFAGGAAAVFDPIILGVAQEIAGLPLFSGAMFRVYIFIALIISTIIYVVRYVKKISDDPSKSLMGSRRFADQTVNDETDKEPPFSLTHKLIIVFFFLCIGIFVYGSLTWEWGVNELAAIFLINAIGSAIIARISPNLFVKTFMKGAKNILYGALIIGLARAIIILMENGLVLDTIVNMVFIPLSHLTPMLGAIAMFLFNLFFNILVPSGSGQAAIVMPLMTPLADMLHLTRQTAVVAFKLGDGITNMITPFSGVLMAVLAIGGIPFTKWIRFIFPLVVIWSVISIIFVMIAVATGYGPF</sequence>
<protein>
    <submittedName>
        <fullName evidence="7">YfcC family protein</fullName>
    </submittedName>
</protein>
<dbReference type="PANTHER" id="PTHR43652:SF2">
    <property type="entry name" value="BASIC AMINO ACID ANTIPORTER YFCC-RELATED"/>
    <property type="match status" value="1"/>
</dbReference>
<organism evidence="7 8">
    <name type="scientific">Kroppenstedtia sanguinis</name>
    <dbReference type="NCBI Taxonomy" id="1380684"/>
    <lineage>
        <taxon>Bacteria</taxon>
        <taxon>Bacillati</taxon>
        <taxon>Bacillota</taxon>
        <taxon>Bacilli</taxon>
        <taxon>Bacillales</taxon>
        <taxon>Thermoactinomycetaceae</taxon>
        <taxon>Kroppenstedtia</taxon>
    </lineage>
</organism>
<feature type="transmembrane region" description="Helical" evidence="6">
    <location>
        <begin position="348"/>
        <end position="368"/>
    </location>
</feature>
<dbReference type="Pfam" id="PF03606">
    <property type="entry name" value="DcuC"/>
    <property type="match status" value="1"/>
</dbReference>
<dbReference type="EMBL" id="JBHTNU010000005">
    <property type="protein sequence ID" value="MFD1426743.1"/>
    <property type="molecule type" value="Genomic_DNA"/>
</dbReference>
<evidence type="ECO:0000313" key="7">
    <source>
        <dbReference type="EMBL" id="MFD1426743.1"/>
    </source>
</evidence>
<feature type="transmembrane region" description="Helical" evidence="6">
    <location>
        <begin position="405"/>
        <end position="428"/>
    </location>
</feature>
<feature type="transmembrane region" description="Helical" evidence="6">
    <location>
        <begin position="375"/>
        <end position="393"/>
    </location>
</feature>
<feature type="transmembrane region" description="Helical" evidence="6">
    <location>
        <begin position="311"/>
        <end position="328"/>
    </location>
</feature>
<feature type="transmembrane region" description="Helical" evidence="6">
    <location>
        <begin position="435"/>
        <end position="458"/>
    </location>
</feature>